<dbReference type="Gene3D" id="3.40.50.1000">
    <property type="entry name" value="HAD superfamily/HAD-like"/>
    <property type="match status" value="1"/>
</dbReference>
<name>A0ABR2NWV5_9ROSI</name>
<dbReference type="PANTHER" id="PTHR46649:SF4">
    <property type="entry name" value="HALOACID DEHALOGENASE-LIKE HYDROLASE (HAD) SUPERFAMILY PROTEIN"/>
    <property type="match status" value="1"/>
</dbReference>
<dbReference type="InterPro" id="IPR023214">
    <property type="entry name" value="HAD_sf"/>
</dbReference>
<reference evidence="1 2" key="1">
    <citation type="journal article" date="2024" name="G3 (Bethesda)">
        <title>Genome assembly of Hibiscus sabdariffa L. provides insights into metabolisms of medicinal natural products.</title>
        <authorList>
            <person name="Kim T."/>
        </authorList>
    </citation>
    <scope>NUCLEOTIDE SEQUENCE [LARGE SCALE GENOMIC DNA]</scope>
    <source>
        <strain evidence="1">TK-2024</strain>
        <tissue evidence="1">Old leaves</tissue>
    </source>
</reference>
<comment type="caution">
    <text evidence="1">The sequence shown here is derived from an EMBL/GenBank/DDBJ whole genome shotgun (WGS) entry which is preliminary data.</text>
</comment>
<accession>A0ABR2NWV5</accession>
<dbReference type="SFLD" id="SFLDS00003">
    <property type="entry name" value="Haloacid_Dehalogenase"/>
    <property type="match status" value="1"/>
</dbReference>
<dbReference type="NCBIfam" id="TIGR01509">
    <property type="entry name" value="HAD-SF-IA-v3"/>
    <property type="match status" value="1"/>
</dbReference>
<dbReference type="InterPro" id="IPR036412">
    <property type="entry name" value="HAD-like_sf"/>
</dbReference>
<evidence type="ECO:0000313" key="2">
    <source>
        <dbReference type="Proteomes" id="UP001396334"/>
    </source>
</evidence>
<organism evidence="1 2">
    <name type="scientific">Hibiscus sabdariffa</name>
    <name type="common">roselle</name>
    <dbReference type="NCBI Taxonomy" id="183260"/>
    <lineage>
        <taxon>Eukaryota</taxon>
        <taxon>Viridiplantae</taxon>
        <taxon>Streptophyta</taxon>
        <taxon>Embryophyta</taxon>
        <taxon>Tracheophyta</taxon>
        <taxon>Spermatophyta</taxon>
        <taxon>Magnoliopsida</taxon>
        <taxon>eudicotyledons</taxon>
        <taxon>Gunneridae</taxon>
        <taxon>Pentapetalae</taxon>
        <taxon>rosids</taxon>
        <taxon>malvids</taxon>
        <taxon>Malvales</taxon>
        <taxon>Malvaceae</taxon>
        <taxon>Malvoideae</taxon>
        <taxon>Hibiscus</taxon>
    </lineage>
</organism>
<dbReference type="InterPro" id="IPR006439">
    <property type="entry name" value="HAD-SF_hydro_IA"/>
</dbReference>
<dbReference type="EMBL" id="JBBPBN010000092">
    <property type="protein sequence ID" value="KAK8980680.1"/>
    <property type="molecule type" value="Genomic_DNA"/>
</dbReference>
<dbReference type="NCBIfam" id="TIGR01549">
    <property type="entry name" value="HAD-SF-IA-v1"/>
    <property type="match status" value="1"/>
</dbReference>
<dbReference type="NCBIfam" id="TIGR02252">
    <property type="entry name" value="DREG-2"/>
    <property type="match status" value="1"/>
</dbReference>
<dbReference type="PANTHER" id="PTHR46649">
    <property type="match status" value="1"/>
</dbReference>
<protein>
    <recommendedName>
        <fullName evidence="3">Haloacid dehalogenase-like hydrolase domain-containing protein 3</fullName>
    </recommendedName>
</protein>
<dbReference type="SUPFAM" id="SSF56784">
    <property type="entry name" value="HAD-like"/>
    <property type="match status" value="1"/>
</dbReference>
<evidence type="ECO:0008006" key="3">
    <source>
        <dbReference type="Google" id="ProtNLM"/>
    </source>
</evidence>
<dbReference type="SFLD" id="SFLDG01129">
    <property type="entry name" value="C1.5:_HAD__Beta-PGM__Phosphata"/>
    <property type="match status" value="1"/>
</dbReference>
<proteinExistence type="predicted"/>
<dbReference type="Pfam" id="PF00702">
    <property type="entry name" value="Hydrolase"/>
    <property type="match status" value="1"/>
</dbReference>
<dbReference type="CDD" id="cd16415">
    <property type="entry name" value="HAD_dREG-2_like"/>
    <property type="match status" value="1"/>
</dbReference>
<dbReference type="Proteomes" id="UP001396334">
    <property type="component" value="Unassembled WGS sequence"/>
</dbReference>
<keyword evidence="2" id="KW-1185">Reference proteome</keyword>
<evidence type="ECO:0000313" key="1">
    <source>
        <dbReference type="EMBL" id="KAK8980680.1"/>
    </source>
</evidence>
<dbReference type="InterPro" id="IPR011949">
    <property type="entry name" value="HAD-SF_hydro_IA_REG-2-like"/>
</dbReference>
<sequence length="382" mass="42889">MAQMATTRTKLCRLLTSSLRPGLCSNGSMRPDPFYRSFSSPSSAAAVAPQIQREPMGLEVVGVKDYDDYRRSRYGDITHKALLVDAVGTLLVPSQPMAQIYRETGEKYGVEYSEDEILNRYRRAYAQPWGKSRLSGPSSRATQLNIFARHSSEFFDISKGIANQDPPSCGSILCKLQTFTPTNPPPVILLMGSIDTSFIVIITFQLYFVVLNHEGDVLGYLQPCRYVNDGRPFWQYIVSSSTGCSDSQYFEELYNYYTTKKAWHLCDPEAEKVFMALRKAGVKVAIVSNFDTRLRSVLRALNCDHWFDAVAVSAEVEAEKPNPTIFLKACELLGVKPEDAVHVGDDRRNDIWGARDAGCDAWLWGSDVHSFKEVARRIGVKM</sequence>
<gene>
    <name evidence="1" type="ORF">V6N11_072995</name>
</gene>